<organism evidence="2 3">
    <name type="scientific">Streptococcus sanguinis</name>
    <dbReference type="NCBI Taxonomy" id="1305"/>
    <lineage>
        <taxon>Bacteria</taxon>
        <taxon>Bacillati</taxon>
        <taxon>Bacillota</taxon>
        <taxon>Bacilli</taxon>
        <taxon>Lactobacillales</taxon>
        <taxon>Streptococcaceae</taxon>
        <taxon>Streptococcus</taxon>
    </lineage>
</organism>
<name>A0A7H8V1K2_STRSA</name>
<dbReference type="InterPro" id="IPR036291">
    <property type="entry name" value="NAD(P)-bd_dom_sf"/>
</dbReference>
<dbReference type="SUPFAM" id="SSF55347">
    <property type="entry name" value="Glyceraldehyde-3-phosphate dehydrogenase-like, C-terminal domain"/>
    <property type="match status" value="1"/>
</dbReference>
<sequence>MLKNRKKEVFMFKLGIIGTGSISHEFIKAAHSTGDYQLAAVYSRTLASAERFVQNYENTAIFTEMLDFLSSDIDVVYIASPNSLHFKHAKVAILARKHVIVEKPAVSRPKEWRELVKLADEHQVYIFEAARNYHEQAFDTISDFLKDKTVLGANFTYAKYSSKMQALLAGEQPNVFSAKFSGGALMDLGVYPVYAAIRLFGHPRFARYSAQQLANTIDLNGAGCLIYADFQVQIQAGKNINSNLPAEIYTDQGTLTLDGIEFISSAIFQSLDGQEELLPIKRASHTMLEEAQAFARVLKGGQDAAYEKWLNAAAAVHESLFAMRKDAGIRFEVDDD</sequence>
<dbReference type="GO" id="GO:0000166">
    <property type="term" value="F:nucleotide binding"/>
    <property type="evidence" value="ECO:0007669"/>
    <property type="project" value="InterPro"/>
</dbReference>
<dbReference type="SUPFAM" id="SSF51735">
    <property type="entry name" value="NAD(P)-binding Rossmann-fold domains"/>
    <property type="match status" value="1"/>
</dbReference>
<dbReference type="PANTHER" id="PTHR43054">
    <property type="match status" value="1"/>
</dbReference>
<feature type="domain" description="Gfo/Idh/MocA-like oxidoreductase N-terminal" evidence="1">
    <location>
        <begin position="12"/>
        <end position="126"/>
    </location>
</feature>
<dbReference type="Gene3D" id="3.30.360.10">
    <property type="entry name" value="Dihydrodipicolinate Reductase, domain 2"/>
    <property type="match status" value="1"/>
</dbReference>
<dbReference type="InterPro" id="IPR000683">
    <property type="entry name" value="Gfo/Idh/MocA-like_OxRdtase_N"/>
</dbReference>
<protein>
    <submittedName>
        <fullName evidence="2">Gfo/Idh/MocA family oxidoreductase</fullName>
    </submittedName>
</protein>
<proteinExistence type="predicted"/>
<dbReference type="AlphaFoldDB" id="A0A7H8V1K2"/>
<evidence type="ECO:0000313" key="2">
    <source>
        <dbReference type="EMBL" id="QLB50297.1"/>
    </source>
</evidence>
<dbReference type="RefSeq" id="WP_176799087.1">
    <property type="nucleotide sequence ID" value="NZ_CP040798.1"/>
</dbReference>
<dbReference type="PANTHER" id="PTHR43054:SF1">
    <property type="entry name" value="SCYLLO-INOSITOL 2-DEHYDROGENASE (NADP(+)) IOLU"/>
    <property type="match status" value="1"/>
</dbReference>
<dbReference type="EMBL" id="CP040798">
    <property type="protein sequence ID" value="QLB50297.1"/>
    <property type="molecule type" value="Genomic_DNA"/>
</dbReference>
<evidence type="ECO:0000313" key="3">
    <source>
        <dbReference type="Proteomes" id="UP000509535"/>
    </source>
</evidence>
<evidence type="ECO:0000259" key="1">
    <source>
        <dbReference type="Pfam" id="PF01408"/>
    </source>
</evidence>
<accession>A0A7H8V1K2</accession>
<dbReference type="Proteomes" id="UP000509535">
    <property type="component" value="Chromosome"/>
</dbReference>
<gene>
    <name evidence="2" type="ORF">FDP16_07155</name>
</gene>
<dbReference type="Gene3D" id="3.40.50.720">
    <property type="entry name" value="NAD(P)-binding Rossmann-like Domain"/>
    <property type="match status" value="1"/>
</dbReference>
<reference evidence="2 3" key="1">
    <citation type="submission" date="2019-06" db="EMBL/GenBank/DDBJ databases">
        <title>The organization of the Streptococcus sanguinis genomes.</title>
        <authorList>
            <person name="Wang H.Y."/>
            <person name="Chen Y.Y.M."/>
            <person name="Wu C.H."/>
        </authorList>
    </citation>
    <scope>NUCLEOTIDE SEQUENCE [LARGE SCALE GENOMIC DNA]</scope>
    <source>
        <strain evidence="2 3">CGMH058</strain>
    </source>
</reference>
<dbReference type="Pfam" id="PF01408">
    <property type="entry name" value="GFO_IDH_MocA"/>
    <property type="match status" value="1"/>
</dbReference>